<evidence type="ECO:0000256" key="2">
    <source>
        <dbReference type="ARBA" id="ARBA00022737"/>
    </source>
</evidence>
<evidence type="ECO:0000256" key="4">
    <source>
        <dbReference type="SAM" id="Phobius"/>
    </source>
</evidence>
<keyword evidence="2" id="KW-0677">Repeat</keyword>
<gene>
    <name evidence="8" type="ORF">BCR24_09870</name>
</gene>
<dbReference type="Proteomes" id="UP000094469">
    <property type="component" value="Unassembled WGS sequence"/>
</dbReference>
<feature type="domain" description="MucBP" evidence="6">
    <location>
        <begin position="496"/>
        <end position="558"/>
    </location>
</feature>
<dbReference type="NCBIfam" id="TIGR01167">
    <property type="entry name" value="LPXTG_anchor"/>
    <property type="match status" value="1"/>
</dbReference>
<evidence type="ECO:0000313" key="9">
    <source>
        <dbReference type="Proteomes" id="UP000094469"/>
    </source>
</evidence>
<feature type="chain" id="PRO_5038536001" evidence="5">
    <location>
        <begin position="37"/>
        <end position="638"/>
    </location>
</feature>
<dbReference type="InterPro" id="IPR054360">
    <property type="entry name" value="InlK_D2"/>
</dbReference>
<evidence type="ECO:0000259" key="6">
    <source>
        <dbReference type="Pfam" id="PF06458"/>
    </source>
</evidence>
<protein>
    <submittedName>
        <fullName evidence="8">Internalin</fullName>
    </submittedName>
</protein>
<dbReference type="PANTHER" id="PTHR46652">
    <property type="entry name" value="LEUCINE-RICH REPEAT AND IQ DOMAIN-CONTAINING PROTEIN 1-RELATED"/>
    <property type="match status" value="1"/>
</dbReference>
<dbReference type="InterPro" id="IPR009459">
    <property type="entry name" value="MucBP_dom"/>
</dbReference>
<keyword evidence="9" id="KW-1185">Reference proteome</keyword>
<dbReference type="EMBL" id="MIKC01000042">
    <property type="protein sequence ID" value="OEG20218.1"/>
    <property type="molecule type" value="Genomic_DNA"/>
</dbReference>
<evidence type="ECO:0000256" key="3">
    <source>
        <dbReference type="SAM" id="MobiDB-lite"/>
    </source>
</evidence>
<feature type="region of interest" description="Disordered" evidence="3">
    <location>
        <begin position="564"/>
        <end position="600"/>
    </location>
</feature>
<dbReference type="InterPro" id="IPR050836">
    <property type="entry name" value="SDS22/Internalin_LRR"/>
</dbReference>
<proteinExistence type="predicted"/>
<dbReference type="Pfam" id="PF22122">
    <property type="entry name" value="InlK_D2"/>
    <property type="match status" value="1"/>
</dbReference>
<keyword evidence="1" id="KW-0433">Leucine-rich repeat</keyword>
<feature type="compositionally biased region" description="Polar residues" evidence="3">
    <location>
        <begin position="44"/>
        <end position="58"/>
    </location>
</feature>
<evidence type="ECO:0000256" key="1">
    <source>
        <dbReference type="ARBA" id="ARBA00022614"/>
    </source>
</evidence>
<keyword evidence="5" id="KW-0732">Signal</keyword>
<dbReference type="OrthoDB" id="2174091at2"/>
<dbReference type="InterPro" id="IPR032675">
    <property type="entry name" value="LRR_dom_sf"/>
</dbReference>
<dbReference type="PANTHER" id="PTHR46652:SF3">
    <property type="entry name" value="LEUCINE-RICH REPEAT-CONTAINING PROTEIN 9"/>
    <property type="match status" value="1"/>
</dbReference>
<keyword evidence="4" id="KW-0812">Transmembrane</keyword>
<dbReference type="STRING" id="1131292.BCR24_09870"/>
<evidence type="ECO:0000313" key="8">
    <source>
        <dbReference type="EMBL" id="OEG20218.1"/>
    </source>
</evidence>
<feature type="domain" description="MucBP" evidence="6">
    <location>
        <begin position="422"/>
        <end position="484"/>
    </location>
</feature>
<feature type="signal peptide" evidence="5">
    <location>
        <begin position="1"/>
        <end position="36"/>
    </location>
</feature>
<dbReference type="Pfam" id="PF06458">
    <property type="entry name" value="MucBP"/>
    <property type="match status" value="2"/>
</dbReference>
<keyword evidence="4" id="KW-1133">Transmembrane helix</keyword>
<evidence type="ECO:0000256" key="5">
    <source>
        <dbReference type="SAM" id="SignalP"/>
    </source>
</evidence>
<dbReference type="SUPFAM" id="SSF52058">
    <property type="entry name" value="L domain-like"/>
    <property type="match status" value="1"/>
</dbReference>
<feature type="domain" description="Internalin K" evidence="7">
    <location>
        <begin position="305"/>
        <end position="416"/>
    </location>
</feature>
<dbReference type="RefSeq" id="WP_069641534.1">
    <property type="nucleotide sequence ID" value="NZ_JAFBEZ010000008.1"/>
</dbReference>
<dbReference type="Gene3D" id="3.80.10.10">
    <property type="entry name" value="Ribonuclease Inhibitor"/>
    <property type="match status" value="1"/>
</dbReference>
<reference evidence="9" key="1">
    <citation type="submission" date="2016-09" db="EMBL/GenBank/DDBJ databases">
        <authorList>
            <person name="Gulvik C.A."/>
        </authorList>
    </citation>
    <scope>NUCLEOTIDE SEQUENCE [LARGE SCALE GENOMIC DNA]</scope>
    <source>
        <strain evidence="9">LMG 26676</strain>
    </source>
</reference>
<dbReference type="Gene3D" id="3.10.20.320">
    <property type="entry name" value="Putative peptidoglycan bound protein (lpxtg motif)"/>
    <property type="match status" value="2"/>
</dbReference>
<feature type="region of interest" description="Disordered" evidence="3">
    <location>
        <begin position="44"/>
        <end position="101"/>
    </location>
</feature>
<organism evidence="8 9">
    <name type="scientific">Enterococcus ureilyticus</name>
    <dbReference type="NCBI Taxonomy" id="1131292"/>
    <lineage>
        <taxon>Bacteria</taxon>
        <taxon>Bacillati</taxon>
        <taxon>Bacillota</taxon>
        <taxon>Bacilli</taxon>
        <taxon>Lactobacillales</taxon>
        <taxon>Enterococcaceae</taxon>
        <taxon>Enterococcus</taxon>
    </lineage>
</organism>
<dbReference type="AlphaFoldDB" id="A0A1E5H5H5"/>
<sequence length="638" mass="69542">MKNRNSLLKHKKNTAHSLMLLTLLAPTLLSSSLVFAEGNATAMEQTEASQVQESTNLPDATLDSSETVGSSSSEDVSTTSTLPEPEPPLSTTDTTIHEETPAVMITPRADTITIADPILKQTIVSTLGLPAGSELTQADMDRLTNLSLASAQISSLAGLEHATNLGSIYINTTNNVTDFSPLEQLSALTYVTLQTKSLTSDNFPDLTKSAGITNLSLGSTSIDDNVLPKIAQLTQLSRIYLDSNMNITTIEPLTVLPNLKSLSVQFCGITDFTVVPAFPMLSDLAAFGQNTGRNDSPTTMGRSALDYDFEHETLFLPFSMMPNRMTNFDGYIPPFTLSSSASNTYLDFNGTQLPANRLQITDQGITVTGVTEEEFKNLASIEYNARLDNPAGSYAQPPGFTFYAISSGTYLHQFNILDDGQPVMVHYQDSDGNELLPDKPMNGLVGQLFEVLAPAIPDYELVETIGNTTGSFTNLKQEVTFIYKKVTAPIIGLTGKVTSFYIDATNKEIIPSIEQKNPVGMPFTTDKLEFEGYTFKEVKGDTSGFFTEKDQIVTYVYTKNLDQTKPTTSTETTTKEKTVEAPQRSSTSTSTSQKVSPTLKKKLPATGEKINNVWLFLGLALIGFTNYRFVLKKGRQEK</sequence>
<feature type="transmembrane region" description="Helical" evidence="4">
    <location>
        <begin position="613"/>
        <end position="631"/>
    </location>
</feature>
<feature type="compositionally biased region" description="Low complexity" evidence="3">
    <location>
        <begin position="61"/>
        <end position="94"/>
    </location>
</feature>
<comment type="caution">
    <text evidence="8">The sequence shown here is derived from an EMBL/GenBank/DDBJ whole genome shotgun (WGS) entry which is preliminary data.</text>
</comment>
<accession>A0A1E5H5H5</accession>
<keyword evidence="4" id="KW-0472">Membrane</keyword>
<evidence type="ECO:0000259" key="7">
    <source>
        <dbReference type="Pfam" id="PF22122"/>
    </source>
</evidence>
<dbReference type="Gene3D" id="2.60.40.3890">
    <property type="match status" value="1"/>
</dbReference>
<name>A0A1E5H5H5_9ENTE</name>